<keyword evidence="3" id="KW-1185">Reference proteome</keyword>
<keyword evidence="1" id="KW-1133">Transmembrane helix</keyword>
<dbReference type="SUPFAM" id="SSF54523">
    <property type="entry name" value="Pili subunits"/>
    <property type="match status" value="1"/>
</dbReference>
<reference evidence="2 3" key="1">
    <citation type="submission" date="2020-08" db="EMBL/GenBank/DDBJ databases">
        <title>Genomic Encyclopedia of Type Strains, Phase III (KMG-III): the genomes of soil and plant-associated and newly described type strains.</title>
        <authorList>
            <person name="Whitman W."/>
        </authorList>
    </citation>
    <scope>NUCLEOTIDE SEQUENCE [LARGE SCALE GENOMIC DNA]</scope>
    <source>
        <strain evidence="2 3">CECT 8654</strain>
    </source>
</reference>
<comment type="caution">
    <text evidence="2">The sequence shown here is derived from an EMBL/GenBank/DDBJ whole genome shotgun (WGS) entry which is preliminary data.</text>
</comment>
<feature type="transmembrane region" description="Helical" evidence="1">
    <location>
        <begin position="6"/>
        <end position="30"/>
    </location>
</feature>
<dbReference type="Pfam" id="PF07963">
    <property type="entry name" value="N_methyl"/>
    <property type="match status" value="1"/>
</dbReference>
<dbReference type="PANTHER" id="PTHR30093">
    <property type="entry name" value="GENERAL SECRETION PATHWAY PROTEIN G"/>
    <property type="match status" value="1"/>
</dbReference>
<evidence type="ECO:0000313" key="2">
    <source>
        <dbReference type="EMBL" id="MBB3047513.1"/>
    </source>
</evidence>
<dbReference type="PROSITE" id="PS00409">
    <property type="entry name" value="PROKAR_NTER_METHYL"/>
    <property type="match status" value="1"/>
</dbReference>
<proteinExistence type="predicted"/>
<evidence type="ECO:0000256" key="1">
    <source>
        <dbReference type="SAM" id="Phobius"/>
    </source>
</evidence>
<sequence>MSTKSGFSLIELIVVVAIIGILASIAYPSYVEHVAKAKRADAIAVLLEGAQALERHYSVNGSYLDTNNNLAAVYPTAVNAGSVTLYTIAATASTANSFTLRATRSGSMAGDKCGNFELSSAGGKSLNGAASGVTIADCWRH</sequence>
<dbReference type="Gene3D" id="3.30.700.10">
    <property type="entry name" value="Glycoprotein, Type 4 Pilin"/>
    <property type="match status" value="1"/>
</dbReference>
<keyword evidence="1" id="KW-0812">Transmembrane</keyword>
<protein>
    <submittedName>
        <fullName evidence="2">Type IV pilus assembly protein PilE</fullName>
    </submittedName>
</protein>
<dbReference type="GO" id="GO:0043683">
    <property type="term" value="P:type IV pilus assembly"/>
    <property type="evidence" value="ECO:0007669"/>
    <property type="project" value="InterPro"/>
</dbReference>
<dbReference type="InterPro" id="IPR045584">
    <property type="entry name" value="Pilin-like"/>
</dbReference>
<dbReference type="InterPro" id="IPR012902">
    <property type="entry name" value="N_methyl_site"/>
</dbReference>
<accession>A0A7W4W4X9</accession>
<dbReference type="EMBL" id="JACHWY010000002">
    <property type="protein sequence ID" value="MBB3047513.1"/>
    <property type="molecule type" value="Genomic_DNA"/>
</dbReference>
<dbReference type="NCBIfam" id="TIGR02532">
    <property type="entry name" value="IV_pilin_GFxxxE"/>
    <property type="match status" value="1"/>
</dbReference>
<dbReference type="Proteomes" id="UP000537130">
    <property type="component" value="Unassembled WGS sequence"/>
</dbReference>
<dbReference type="InterPro" id="IPR031982">
    <property type="entry name" value="PilE-like"/>
</dbReference>
<dbReference type="PANTHER" id="PTHR30093:SF47">
    <property type="entry name" value="TYPE IV PILUS NON-CORE MINOR PILIN PILE"/>
    <property type="match status" value="1"/>
</dbReference>
<dbReference type="RefSeq" id="WP_183410292.1">
    <property type="nucleotide sequence ID" value="NZ_JACHWY010000002.1"/>
</dbReference>
<organism evidence="2 3">
    <name type="scientific">Litorivivens lipolytica</name>
    <dbReference type="NCBI Taxonomy" id="1524264"/>
    <lineage>
        <taxon>Bacteria</taxon>
        <taxon>Pseudomonadati</taxon>
        <taxon>Pseudomonadota</taxon>
        <taxon>Gammaproteobacteria</taxon>
        <taxon>Litorivivens</taxon>
    </lineage>
</organism>
<dbReference type="AlphaFoldDB" id="A0A7W4W4X9"/>
<dbReference type="Pfam" id="PF16732">
    <property type="entry name" value="ComP_DUS"/>
    <property type="match status" value="1"/>
</dbReference>
<keyword evidence="1" id="KW-0472">Membrane</keyword>
<name>A0A7W4W4X9_9GAMM</name>
<evidence type="ECO:0000313" key="3">
    <source>
        <dbReference type="Proteomes" id="UP000537130"/>
    </source>
</evidence>
<gene>
    <name evidence="2" type="ORF">FHR99_001779</name>
</gene>